<evidence type="ECO:0000313" key="4">
    <source>
        <dbReference type="Proteomes" id="UP001150062"/>
    </source>
</evidence>
<keyword evidence="2" id="KW-1133">Transmembrane helix</keyword>
<sequence length="233" mass="27294">MSTKKDITSQTQENKNEKQPEDLESKSGIQLKVKTDFVRNAIENFQPNIPTHRYYKLYAIIILTITAEILILILTHWHWLYLLISGCVAIVIIGLCLYTRKRLVRENCRKDNESGPIQVKENLSKIREQYPIAYKNYELQEMEREKRAREKKKKREKRAREQERLRQQEENRRQIALRKIHAKYNKIRNDSLNYSPPSYPSYHNSGNDYSYGGGNSSGYSYGGDSGGDSGISW</sequence>
<feature type="region of interest" description="Disordered" evidence="1">
    <location>
        <begin position="188"/>
        <end position="233"/>
    </location>
</feature>
<evidence type="ECO:0000256" key="2">
    <source>
        <dbReference type="SAM" id="Phobius"/>
    </source>
</evidence>
<accession>A0ABQ8YUJ4</accession>
<evidence type="ECO:0000256" key="1">
    <source>
        <dbReference type="SAM" id="MobiDB-lite"/>
    </source>
</evidence>
<feature type="region of interest" description="Disordered" evidence="1">
    <location>
        <begin position="1"/>
        <end position="24"/>
    </location>
</feature>
<evidence type="ECO:0000313" key="3">
    <source>
        <dbReference type="EMBL" id="KAJ6248281.1"/>
    </source>
</evidence>
<feature type="region of interest" description="Disordered" evidence="1">
    <location>
        <begin position="143"/>
        <end position="172"/>
    </location>
</feature>
<reference evidence="3" key="1">
    <citation type="submission" date="2022-08" db="EMBL/GenBank/DDBJ databases">
        <title>Novel sulfate-reducing endosymbionts in the free-living metamonad Anaeramoeba.</title>
        <authorList>
            <person name="Jerlstrom-Hultqvist J."/>
            <person name="Cepicka I."/>
            <person name="Gallot-Lavallee L."/>
            <person name="Salas-Leiva D."/>
            <person name="Curtis B.A."/>
            <person name="Zahonova K."/>
            <person name="Pipaliya S."/>
            <person name="Dacks J."/>
            <person name="Roger A.J."/>
        </authorList>
    </citation>
    <scope>NUCLEOTIDE SEQUENCE</scope>
    <source>
        <strain evidence="3">Schooner1</strain>
    </source>
</reference>
<feature type="transmembrane region" description="Helical" evidence="2">
    <location>
        <begin position="79"/>
        <end position="99"/>
    </location>
</feature>
<feature type="compositionally biased region" description="Basic and acidic residues" evidence="1">
    <location>
        <begin position="14"/>
        <end position="24"/>
    </location>
</feature>
<feature type="compositionally biased region" description="Basic and acidic residues" evidence="1">
    <location>
        <begin position="158"/>
        <end position="172"/>
    </location>
</feature>
<keyword evidence="4" id="KW-1185">Reference proteome</keyword>
<feature type="compositionally biased region" description="Low complexity" evidence="1">
    <location>
        <begin position="194"/>
        <end position="210"/>
    </location>
</feature>
<keyword evidence="2" id="KW-0812">Transmembrane</keyword>
<feature type="transmembrane region" description="Helical" evidence="2">
    <location>
        <begin position="55"/>
        <end position="73"/>
    </location>
</feature>
<comment type="caution">
    <text evidence="3">The sequence shown here is derived from an EMBL/GenBank/DDBJ whole genome shotgun (WGS) entry which is preliminary data.</text>
</comment>
<dbReference type="EMBL" id="JAOAOG010000116">
    <property type="protein sequence ID" value="KAJ6248281.1"/>
    <property type="molecule type" value="Genomic_DNA"/>
</dbReference>
<keyword evidence="2" id="KW-0472">Membrane</keyword>
<feature type="compositionally biased region" description="Gly residues" evidence="1">
    <location>
        <begin position="211"/>
        <end position="233"/>
    </location>
</feature>
<organism evidence="3 4">
    <name type="scientific">Anaeramoeba flamelloides</name>
    <dbReference type="NCBI Taxonomy" id="1746091"/>
    <lineage>
        <taxon>Eukaryota</taxon>
        <taxon>Metamonada</taxon>
        <taxon>Anaeramoebidae</taxon>
        <taxon>Anaeramoeba</taxon>
    </lineage>
</organism>
<proteinExistence type="predicted"/>
<name>A0ABQ8YUJ4_9EUKA</name>
<dbReference type="Proteomes" id="UP001150062">
    <property type="component" value="Unassembled WGS sequence"/>
</dbReference>
<gene>
    <name evidence="3" type="ORF">M0813_17946</name>
</gene>
<protein>
    <submittedName>
        <fullName evidence="3">Uncharacterized protein</fullName>
    </submittedName>
</protein>